<accession>A0A371FZN1</accession>
<reference evidence="1" key="1">
    <citation type="submission" date="2018-05" db="EMBL/GenBank/DDBJ databases">
        <title>Draft genome of Mucuna pruriens seed.</title>
        <authorList>
            <person name="Nnadi N.E."/>
            <person name="Vos R."/>
            <person name="Hasami M.H."/>
            <person name="Devisetty U.K."/>
            <person name="Aguiy J.C."/>
        </authorList>
    </citation>
    <scope>NUCLEOTIDE SEQUENCE [LARGE SCALE GENOMIC DNA]</scope>
    <source>
        <strain evidence="1">JCA_2017</strain>
    </source>
</reference>
<dbReference type="OrthoDB" id="1828578at2759"/>
<name>A0A371FZN1_MUCPR</name>
<dbReference type="Proteomes" id="UP000257109">
    <property type="component" value="Unassembled WGS sequence"/>
</dbReference>
<proteinExistence type="predicted"/>
<sequence length="65" mass="7250">MMVGTGSTAKVVKIRFTVVNVLTSYNTCFESTSGNRVNNTLMYEIPSWSISESNMHRLACAKEML</sequence>
<protein>
    <submittedName>
        <fullName evidence="1">Uncharacterized protein</fullName>
    </submittedName>
</protein>
<dbReference type="AlphaFoldDB" id="A0A371FZN1"/>
<comment type="caution">
    <text evidence="1">The sequence shown here is derived from an EMBL/GenBank/DDBJ whole genome shotgun (WGS) entry which is preliminary data.</text>
</comment>
<dbReference type="EMBL" id="QJKJ01007251">
    <property type="protein sequence ID" value="RDX83779.1"/>
    <property type="molecule type" value="Genomic_DNA"/>
</dbReference>
<evidence type="ECO:0000313" key="2">
    <source>
        <dbReference type="Proteomes" id="UP000257109"/>
    </source>
</evidence>
<keyword evidence="2" id="KW-1185">Reference proteome</keyword>
<evidence type="ECO:0000313" key="1">
    <source>
        <dbReference type="EMBL" id="RDX83779.1"/>
    </source>
</evidence>
<feature type="non-terminal residue" evidence="1">
    <location>
        <position position="1"/>
    </location>
</feature>
<organism evidence="1 2">
    <name type="scientific">Mucuna pruriens</name>
    <name type="common">Velvet bean</name>
    <name type="synonym">Dolichos pruriens</name>
    <dbReference type="NCBI Taxonomy" id="157652"/>
    <lineage>
        <taxon>Eukaryota</taxon>
        <taxon>Viridiplantae</taxon>
        <taxon>Streptophyta</taxon>
        <taxon>Embryophyta</taxon>
        <taxon>Tracheophyta</taxon>
        <taxon>Spermatophyta</taxon>
        <taxon>Magnoliopsida</taxon>
        <taxon>eudicotyledons</taxon>
        <taxon>Gunneridae</taxon>
        <taxon>Pentapetalae</taxon>
        <taxon>rosids</taxon>
        <taxon>fabids</taxon>
        <taxon>Fabales</taxon>
        <taxon>Fabaceae</taxon>
        <taxon>Papilionoideae</taxon>
        <taxon>50 kb inversion clade</taxon>
        <taxon>NPAAA clade</taxon>
        <taxon>indigoferoid/millettioid clade</taxon>
        <taxon>Phaseoleae</taxon>
        <taxon>Mucuna</taxon>
    </lineage>
</organism>
<gene>
    <name evidence="1" type="ORF">CR513_35282</name>
</gene>